<evidence type="ECO:0000256" key="6">
    <source>
        <dbReference type="ARBA" id="ARBA00023136"/>
    </source>
</evidence>
<accession>A0A8J6BCZ6</accession>
<protein>
    <recommendedName>
        <fullName evidence="7">Solute carrier family 40 member</fullName>
    </recommendedName>
</protein>
<feature type="transmembrane region" description="Helical" evidence="7">
    <location>
        <begin position="400"/>
        <end position="427"/>
    </location>
</feature>
<proteinExistence type="inferred from homology"/>
<feature type="transmembrane region" description="Helical" evidence="7">
    <location>
        <begin position="342"/>
        <end position="364"/>
    </location>
</feature>
<comment type="function">
    <text evidence="7">May be involved in iron transport and iron homeostasis.</text>
</comment>
<evidence type="ECO:0000256" key="3">
    <source>
        <dbReference type="ARBA" id="ARBA00022448"/>
    </source>
</evidence>
<dbReference type="OrthoDB" id="648861at2759"/>
<feature type="compositionally biased region" description="Polar residues" evidence="8">
    <location>
        <begin position="1"/>
        <end position="21"/>
    </location>
</feature>
<feature type="transmembrane region" description="Helical" evidence="7">
    <location>
        <begin position="306"/>
        <end position="330"/>
    </location>
</feature>
<feature type="transmembrane region" description="Helical" evidence="7">
    <location>
        <begin position="566"/>
        <end position="589"/>
    </location>
</feature>
<evidence type="ECO:0000256" key="2">
    <source>
        <dbReference type="ARBA" id="ARBA00006279"/>
    </source>
</evidence>
<feature type="transmembrane region" description="Helical" evidence="7">
    <location>
        <begin position="153"/>
        <end position="171"/>
    </location>
</feature>
<evidence type="ECO:0000256" key="1">
    <source>
        <dbReference type="ARBA" id="ARBA00004141"/>
    </source>
</evidence>
<dbReference type="InterPro" id="IPR036259">
    <property type="entry name" value="MFS_trans_sf"/>
</dbReference>
<feature type="transmembrane region" description="Helical" evidence="7">
    <location>
        <begin position="539"/>
        <end position="560"/>
    </location>
</feature>
<dbReference type="GO" id="GO:0016020">
    <property type="term" value="C:membrane"/>
    <property type="evidence" value="ECO:0007669"/>
    <property type="project" value="UniProtKB-SubCell"/>
</dbReference>
<feature type="transmembrane region" description="Helical" evidence="7">
    <location>
        <begin position="263"/>
        <end position="285"/>
    </location>
</feature>
<organism evidence="9 10">
    <name type="scientific">Carpediemonas membranifera</name>
    <dbReference type="NCBI Taxonomy" id="201153"/>
    <lineage>
        <taxon>Eukaryota</taxon>
        <taxon>Metamonada</taxon>
        <taxon>Carpediemonas-like organisms</taxon>
        <taxon>Carpediemonas</taxon>
    </lineage>
</organism>
<keyword evidence="6 7" id="KW-0472">Membrane</keyword>
<gene>
    <name evidence="9" type="ORF">J8273_0094</name>
</gene>
<reference evidence="9" key="1">
    <citation type="submission" date="2021-05" db="EMBL/GenBank/DDBJ databases">
        <title>A free-living protist that lacks canonical eukaryotic 1 DNA replication and segregation systems.</title>
        <authorList>
            <person name="Salas-Leiva D.E."/>
            <person name="Tromer E.C."/>
            <person name="Curtis B.A."/>
            <person name="Jerlstrom-Hultqvist J."/>
            <person name="Kolisko M."/>
            <person name="Yi Z."/>
            <person name="Salas-Leiva J.S."/>
            <person name="Gallot-Lavallee L."/>
            <person name="Kops G.J.P.L."/>
            <person name="Archibald J.M."/>
            <person name="Simpson A.G.B."/>
            <person name="Roger A.J."/>
        </authorList>
    </citation>
    <scope>NUCLEOTIDE SEQUENCE</scope>
    <source>
        <strain evidence="9">BICM</strain>
    </source>
</reference>
<dbReference type="SUPFAM" id="SSF103473">
    <property type="entry name" value="MFS general substrate transporter"/>
    <property type="match status" value="1"/>
</dbReference>
<dbReference type="InterPro" id="IPR009716">
    <property type="entry name" value="Ferroportin-1"/>
</dbReference>
<name>A0A8J6BCZ6_9EUKA</name>
<dbReference type="Proteomes" id="UP000717585">
    <property type="component" value="Unassembled WGS sequence"/>
</dbReference>
<sequence length="600" mass="63967">MDNEGQITGSAANLVNETGISSELEPRTLSEDSRLHVAVHSDSGPDSAYSTEFETVEDISSTTASDNEMCETEIVELNTHRGIPSHRYLNVDVRRPETPSVTPADHSEIDVFAITTDSGTPRGAASEPGHSHLQSVIDVQVSAPDPPRGRKRMLSVIASLVMLLSSALTSFGDRMTQFLFPVMLALAYPEAGLTLPAAHTICQQAATFLLGPSIGRFIDTTPRLVAVPLAIFIENSATALAMVCIVASLLMDLKTWSLEMWVITTPLLVLAFISQAASATSTIAVQRDWAIEVCGRGTPLMVKVNAWDTSISQLMAVTAPALAGVLLVWLDPWVVTAFAAGWNVVSGFVELGLLLVVAALVPHLRRRPTEPRQKPSLRRRVARAVAGVLESTRLWANDRVFLLSLAYSLLYFSILSPQGTIITVYLIDRGVSTPVVAVFRVFASVAGMAVTVISPWLLKLFGSKLSGTTAITSQITLLSVGVALLVASVLVDSAVARAVLLTIFLLTVVASRLGLWLFDIAHLVMIQTSVDAGTRGAIGGVEGSACSLMSISILFIGMVLTDPAYVPFIALLSLAAVILAGFVYGLWLLTAGRAEPADEV</sequence>
<dbReference type="PANTHER" id="PTHR11660:SF53">
    <property type="entry name" value="SOLUTE CARRIER FAMILY 40 MEMBER 3, CHLOROPLASTIC"/>
    <property type="match status" value="1"/>
</dbReference>
<keyword evidence="10" id="KW-1185">Reference proteome</keyword>
<comment type="subcellular location">
    <subcellularLocation>
        <location evidence="1 7">Membrane</location>
        <topology evidence="1 7">Multi-pass membrane protein</topology>
    </subcellularLocation>
</comment>
<evidence type="ECO:0000313" key="10">
    <source>
        <dbReference type="Proteomes" id="UP000717585"/>
    </source>
</evidence>
<dbReference type="AlphaFoldDB" id="A0A8J6BCZ6"/>
<keyword evidence="7" id="KW-0406">Ion transport</keyword>
<evidence type="ECO:0000256" key="4">
    <source>
        <dbReference type="ARBA" id="ARBA00022692"/>
    </source>
</evidence>
<dbReference type="GO" id="GO:0005381">
    <property type="term" value="F:iron ion transmembrane transporter activity"/>
    <property type="evidence" value="ECO:0007669"/>
    <property type="project" value="UniProtKB-UniRule"/>
</dbReference>
<evidence type="ECO:0000256" key="5">
    <source>
        <dbReference type="ARBA" id="ARBA00022989"/>
    </source>
</evidence>
<evidence type="ECO:0000256" key="7">
    <source>
        <dbReference type="RuleBase" id="RU365065"/>
    </source>
</evidence>
<dbReference type="Gene3D" id="1.20.1250.20">
    <property type="entry name" value="MFS general substrate transporter like domains"/>
    <property type="match status" value="1"/>
</dbReference>
<evidence type="ECO:0000256" key="8">
    <source>
        <dbReference type="SAM" id="MobiDB-lite"/>
    </source>
</evidence>
<comment type="caution">
    <text evidence="9">The sequence shown here is derived from an EMBL/GenBank/DDBJ whole genome shotgun (WGS) entry which is preliminary data.</text>
</comment>
<comment type="similarity">
    <text evidence="2 7">Belongs to the ferroportin (FP) (TC 2.A.100) family. SLC40A subfamily.</text>
</comment>
<feature type="transmembrane region" description="Helical" evidence="7">
    <location>
        <begin position="224"/>
        <end position="251"/>
    </location>
</feature>
<dbReference type="PANTHER" id="PTHR11660">
    <property type="entry name" value="SOLUTE CARRIER FAMILY 40 MEMBER"/>
    <property type="match status" value="1"/>
</dbReference>
<dbReference type="EMBL" id="JAHDYR010000012">
    <property type="protein sequence ID" value="KAG9394887.1"/>
    <property type="molecule type" value="Genomic_DNA"/>
</dbReference>
<keyword evidence="3 7" id="KW-0813">Transport</keyword>
<feature type="transmembrane region" description="Helical" evidence="7">
    <location>
        <begin position="439"/>
        <end position="458"/>
    </location>
</feature>
<feature type="region of interest" description="Disordered" evidence="8">
    <location>
        <begin position="1"/>
        <end position="32"/>
    </location>
</feature>
<dbReference type="Pfam" id="PF06963">
    <property type="entry name" value="FPN1"/>
    <property type="match status" value="1"/>
</dbReference>
<evidence type="ECO:0000313" key="9">
    <source>
        <dbReference type="EMBL" id="KAG9394887.1"/>
    </source>
</evidence>
<feature type="transmembrane region" description="Helical" evidence="7">
    <location>
        <begin position="497"/>
        <end position="518"/>
    </location>
</feature>
<keyword evidence="4 7" id="KW-0812">Transmembrane</keyword>
<feature type="transmembrane region" description="Helical" evidence="7">
    <location>
        <begin position="470"/>
        <end position="491"/>
    </location>
</feature>
<keyword evidence="5 7" id="KW-1133">Transmembrane helix</keyword>